<dbReference type="EMBL" id="VWNA01000001">
    <property type="protein sequence ID" value="MQT13863.1"/>
    <property type="molecule type" value="Genomic_DNA"/>
</dbReference>
<dbReference type="Proteomes" id="UP000332515">
    <property type="component" value="Unassembled WGS sequence"/>
</dbReference>
<comment type="similarity">
    <text evidence="2">Belongs to the UPF0174 family.</text>
</comment>
<dbReference type="InterPro" id="IPR021150">
    <property type="entry name" value="Ubiq_cyt_c_chap"/>
</dbReference>
<evidence type="ECO:0000313" key="5">
    <source>
        <dbReference type="Proteomes" id="UP000332515"/>
    </source>
</evidence>
<feature type="domain" description="Ubiquinol-cytochrome c chaperone" evidence="3">
    <location>
        <begin position="32"/>
        <end position="170"/>
    </location>
</feature>
<name>A0A6A7Y417_9HYPH</name>
<accession>A0A6A7Y417</accession>
<comment type="caution">
    <text evidence="4">The sequence shown here is derived from an EMBL/GenBank/DDBJ whole genome shotgun (WGS) entry which is preliminary data.</text>
</comment>
<evidence type="ECO:0000256" key="1">
    <source>
        <dbReference type="ARBA" id="ARBA00006407"/>
    </source>
</evidence>
<protein>
    <submittedName>
        <fullName evidence="4">Ubiquinol-cytochrome C chaperone</fullName>
    </submittedName>
</protein>
<dbReference type="PIRSF" id="PIRSF032079">
    <property type="entry name" value="UCP032079"/>
    <property type="match status" value="1"/>
</dbReference>
<gene>
    <name evidence="4" type="ORF">F0357_14690</name>
</gene>
<proteinExistence type="inferred from homology"/>
<evidence type="ECO:0000313" key="4">
    <source>
        <dbReference type="EMBL" id="MQT13863.1"/>
    </source>
</evidence>
<dbReference type="AlphaFoldDB" id="A0A6A7Y417"/>
<reference evidence="4 5" key="1">
    <citation type="submission" date="2019-09" db="EMBL/GenBank/DDBJ databases">
        <title>Segnochrobactrum spirostomi gen. nov., sp. nov., isolated from the ciliate Spirostomum cf. yagiui and description of a novel family, Segnochrobactraceae fam. nov. within the order Rhizobiales of the class Alphaproteobacteria.</title>
        <authorList>
            <person name="Akter S."/>
            <person name="Shazib S.U.A."/>
            <person name="Shin M.K."/>
        </authorList>
    </citation>
    <scope>NUCLEOTIDE SEQUENCE [LARGE SCALE GENOMIC DNA]</scope>
    <source>
        <strain evidence="4 5">Sp-1</strain>
    </source>
</reference>
<dbReference type="RefSeq" id="WP_153483320.1">
    <property type="nucleotide sequence ID" value="NZ_VWNA01000001.1"/>
</dbReference>
<comment type="similarity">
    <text evidence="1">Belongs to the CBP3 family.</text>
</comment>
<dbReference type="InterPro" id="IPR007129">
    <property type="entry name" value="Ubiqinol_cyt_c_chaperone_CPB3"/>
</dbReference>
<dbReference type="PANTHER" id="PTHR12184:SF1">
    <property type="entry name" value="UBIQUINOL-CYTOCHROME-C REDUCTASE COMPLEX ASSEMBLY FACTOR 1"/>
    <property type="match status" value="1"/>
</dbReference>
<dbReference type="PANTHER" id="PTHR12184">
    <property type="entry name" value="UBIQUINOL-CYTOCHROME C REDUCTASE COMPLEX ASSEMBLY FACTOR 1 FAMILY MEMBER"/>
    <property type="match status" value="1"/>
</dbReference>
<organism evidence="4 5">
    <name type="scientific">Segnochrobactrum spirostomi</name>
    <dbReference type="NCBI Taxonomy" id="2608987"/>
    <lineage>
        <taxon>Bacteria</taxon>
        <taxon>Pseudomonadati</taxon>
        <taxon>Pseudomonadota</taxon>
        <taxon>Alphaproteobacteria</taxon>
        <taxon>Hyphomicrobiales</taxon>
        <taxon>Segnochrobactraceae</taxon>
        <taxon>Segnochrobactrum</taxon>
    </lineage>
</organism>
<evidence type="ECO:0000259" key="3">
    <source>
        <dbReference type="Pfam" id="PF03981"/>
    </source>
</evidence>
<keyword evidence="5" id="KW-1185">Reference proteome</keyword>
<sequence>MIFKLFRRNEPEPFALYGAIVAQARQPTFYTSFAVPDTLDGRFDMVVLHIVLICRRLRGPGGADETGSQALFDLFMRDMDRSLREMGVGDTAVPKRIKKMIAAFYGRLSAYVAALDSGDLDDLAAAIARNIFPDAERPGESAALAAYAAAAAHALEASDDAAIADGRIAFPALDPFLPGPEPR</sequence>
<dbReference type="Pfam" id="PF03981">
    <property type="entry name" value="Ubiq_cyt_C_chap"/>
    <property type="match status" value="1"/>
</dbReference>
<evidence type="ECO:0000256" key="2">
    <source>
        <dbReference type="ARBA" id="ARBA00006436"/>
    </source>
</evidence>
<dbReference type="InterPro" id="IPR014569">
    <property type="entry name" value="Ubq_cyt-c_CBP3-rel"/>
</dbReference>